<proteinExistence type="predicted"/>
<dbReference type="RefSeq" id="WP_185292714.1">
    <property type="nucleotide sequence ID" value="NZ_AP023287.1"/>
</dbReference>
<dbReference type="SUPFAM" id="SSF53474">
    <property type="entry name" value="alpha/beta-Hydrolases"/>
    <property type="match status" value="1"/>
</dbReference>
<evidence type="ECO:0000313" key="2">
    <source>
        <dbReference type="Proteomes" id="UP000515734"/>
    </source>
</evidence>
<protein>
    <submittedName>
        <fullName evidence="1">Bacteriophage protein</fullName>
    </submittedName>
</protein>
<accession>A0A6S6P8T1</accession>
<name>A0A6S6P8T1_9MYCO</name>
<organism evidence="1 2">
    <name type="scientific">Mycolicibacterium litorale</name>
    <dbReference type="NCBI Taxonomy" id="758802"/>
    <lineage>
        <taxon>Bacteria</taxon>
        <taxon>Bacillati</taxon>
        <taxon>Actinomycetota</taxon>
        <taxon>Actinomycetes</taxon>
        <taxon>Mycobacteriales</taxon>
        <taxon>Mycobacteriaceae</taxon>
        <taxon>Mycolicibacterium</taxon>
    </lineage>
</organism>
<dbReference type="InterPro" id="IPR041855">
    <property type="entry name" value="Lysin_B_C_ter"/>
</dbReference>
<reference evidence="1 2" key="1">
    <citation type="submission" date="2020-07" db="EMBL/GenBank/DDBJ databases">
        <title>Complete genome sequence of Mycolicibacterium litorale like strain isolated from cardiac implantable electronic device infection.</title>
        <authorList>
            <person name="Fukano H."/>
            <person name="Miyama H."/>
            <person name="Hoshino Y."/>
        </authorList>
    </citation>
    <scope>NUCLEOTIDE SEQUENCE [LARGE SCALE GENOMIC DNA]</scope>
    <source>
        <strain evidence="1 2">NIIDNTM18</strain>
    </source>
</reference>
<dbReference type="Gene3D" id="1.10.10.1120">
    <property type="entry name" value="Lysin B, C-terminal linker domain"/>
    <property type="match status" value="1"/>
</dbReference>
<sequence>MDQSLRIGASGPLVNAWVQTMNRRFASYSKRDDGTPLREDGYFGLDDARVANEWHRRIGLRPVDSPAKVVVSEEQLCILGLGHLLAPLCLTAHGTGVSMWDGPPADVARALERMGKAKHQPIGNYPARPFPMWPSIMQGVAEVEVQVRRFPGRRKYAVGYSQGAVVMSLAYKYGSLGNDSLVKAFMFANPMREEGVGGTPGAGALHDRLVNTPGWWREYAHPKDIYASVPTGPGWGENVRMVTKIVMGKDWWRGDDDVFEQLGEIVFNPFGEGAAALIAAVKAGGFFGSGTGPHVRNLPVQQAIDYLAA</sequence>
<gene>
    <name evidence="1" type="ORF">NIIDNTM18_42030</name>
</gene>
<dbReference type="InterPro" id="IPR029058">
    <property type="entry name" value="AB_hydrolase_fold"/>
</dbReference>
<dbReference type="EMBL" id="AP023287">
    <property type="protein sequence ID" value="BCI54925.1"/>
    <property type="molecule type" value="Genomic_DNA"/>
</dbReference>
<evidence type="ECO:0000313" key="1">
    <source>
        <dbReference type="EMBL" id="BCI54925.1"/>
    </source>
</evidence>
<dbReference type="AlphaFoldDB" id="A0A6S6P8T1"/>
<dbReference type="Proteomes" id="UP000515734">
    <property type="component" value="Chromosome"/>
</dbReference>
<dbReference type="Gene3D" id="3.40.50.1820">
    <property type="entry name" value="alpha/beta hydrolase"/>
    <property type="match status" value="1"/>
</dbReference>